<reference evidence="4 5" key="1">
    <citation type="submission" date="2020-01" db="EMBL/GenBank/DDBJ databases">
        <authorList>
            <person name="Gupta K D."/>
        </authorList>
    </citation>
    <scope>NUCLEOTIDE SEQUENCE [LARGE SCALE GENOMIC DNA]</scope>
</reference>
<evidence type="ECO:0000256" key="1">
    <source>
        <dbReference type="SAM" id="Coils"/>
    </source>
</evidence>
<keyword evidence="5" id="KW-1185">Reference proteome</keyword>
<evidence type="ECO:0000313" key="5">
    <source>
        <dbReference type="Proteomes" id="UP000467700"/>
    </source>
</evidence>
<feature type="region of interest" description="Disordered" evidence="2">
    <location>
        <begin position="160"/>
        <end position="251"/>
    </location>
</feature>
<protein>
    <submittedName>
        <fullName evidence="4">Uncharacterized protein</fullName>
    </submittedName>
</protein>
<evidence type="ECO:0000313" key="4">
    <source>
        <dbReference type="EMBL" id="CAA7265940.1"/>
    </source>
</evidence>
<feature type="compositionally biased region" description="Polar residues" evidence="2">
    <location>
        <begin position="392"/>
        <end position="407"/>
    </location>
</feature>
<feature type="compositionally biased region" description="Low complexity" evidence="2">
    <location>
        <begin position="543"/>
        <end position="555"/>
    </location>
</feature>
<name>A0A8S0WDJ3_CYCAE</name>
<feature type="compositionally biased region" description="Basic and acidic residues" evidence="2">
    <location>
        <begin position="439"/>
        <end position="451"/>
    </location>
</feature>
<feature type="compositionally biased region" description="Polar residues" evidence="2">
    <location>
        <begin position="22"/>
        <end position="37"/>
    </location>
</feature>
<dbReference type="AlphaFoldDB" id="A0A8S0WDJ3"/>
<feature type="compositionally biased region" description="Polar residues" evidence="2">
    <location>
        <begin position="526"/>
        <end position="542"/>
    </location>
</feature>
<keyword evidence="3" id="KW-0472">Membrane</keyword>
<gene>
    <name evidence="4" type="ORF">AAE3_LOCUS8152</name>
</gene>
<feature type="compositionally biased region" description="Low complexity" evidence="2">
    <location>
        <begin position="202"/>
        <end position="216"/>
    </location>
</feature>
<evidence type="ECO:0000256" key="3">
    <source>
        <dbReference type="SAM" id="Phobius"/>
    </source>
</evidence>
<keyword evidence="1" id="KW-0175">Coiled coil</keyword>
<proteinExistence type="predicted"/>
<accession>A0A8S0WDJ3</accession>
<feature type="transmembrane region" description="Helical" evidence="3">
    <location>
        <begin position="885"/>
        <end position="914"/>
    </location>
</feature>
<keyword evidence="3" id="KW-0812">Transmembrane</keyword>
<dbReference type="EMBL" id="CACVBS010000051">
    <property type="protein sequence ID" value="CAA7265940.1"/>
    <property type="molecule type" value="Genomic_DNA"/>
</dbReference>
<sequence>MENTHLPGIEDDVFGSRDAPNQRLSPSRNHFTPSDPISTRPIRHRPEVQKTHTGLTPPVRRGSPLNPQNIAQAEARRRSRPPDVALPSSDSSSRHRRTVSHSLGTMARIPDFFGGALGGQDAELEVGVFSNEYDLAHEDPMILEDVQRAIRLKARREARMKRDSALTPEKPIAHPASPSSPHSITPSRKPLPSFSPSPSPSFSPSSSRKLSNSTSSDVDFSPSTGAEPLPPLHPIPASLDNGMTLDWTGTPTDDSDKRWAISIGKKKEKDKMLPLGVIIDQQEKTYQEKLARIRNLASSQTTRKANITTEQLGRRYDSIYKSLEKKVALNLAGVARWYSAQEDGFHDSLEKAEPFTWLKHLEKHSADKKRSPWILSALVMEEYCHAQEHQSHMQTIPEDSTLPNSDASYPRKSRPASFLSATRVLTDDPVSFEPLAESKRNSFDAMSRKSAESTLGSVRSGSSHPSAPLSPIPSRIAESTKDSQPTTIPEDAPTSTFEMSEEELATVRKPQSTTTALVIPGVSVHPPSSESATTNAPTNIPVSQTTSTASSGSSQRKPVGKNANQSLASLKTSLKYATIGASSPRPKAPKTRTKKEREAREERLRQEYEMKANMLREVKHYNERARKLLARMANLLKEYDEARDESRHDFDAALPRVPQDVLEASVHDPSGTTSNPKTRRTAAWRYVEDIHHRIARQRKLFTDFIESFPDYVSNEGCFLDDTIESALRTLDILRNQKAEVTRDSAASAELLGSVQQVHAEVKDKYNQTVAQASVIYPELSHIVALEESYKDQYQQFWELGMDALTLLLDTVTPFWRTYGKRIGEDVRDFLIIPLYRNEFTGEARKYPIKRSLDGHFAIGAAISSSKNFRLHSIPYHSVRWTALPFFWIGIIIQWFAVIIEFAIVFMQLVVIAWWTGWFVKLLS</sequence>
<feature type="compositionally biased region" description="Polar residues" evidence="2">
    <location>
        <begin position="452"/>
        <end position="465"/>
    </location>
</feature>
<feature type="region of interest" description="Disordered" evidence="2">
    <location>
        <begin position="576"/>
        <end position="601"/>
    </location>
</feature>
<feature type="region of interest" description="Disordered" evidence="2">
    <location>
        <begin position="389"/>
        <end position="415"/>
    </location>
</feature>
<evidence type="ECO:0000256" key="2">
    <source>
        <dbReference type="SAM" id="MobiDB-lite"/>
    </source>
</evidence>
<feature type="compositionally biased region" description="Polar residues" evidence="2">
    <location>
        <begin position="482"/>
        <end position="498"/>
    </location>
</feature>
<comment type="caution">
    <text evidence="4">The sequence shown here is derived from an EMBL/GenBank/DDBJ whole genome shotgun (WGS) entry which is preliminary data.</text>
</comment>
<feature type="region of interest" description="Disordered" evidence="2">
    <location>
        <begin position="1"/>
        <end position="103"/>
    </location>
</feature>
<dbReference type="Proteomes" id="UP000467700">
    <property type="component" value="Unassembled WGS sequence"/>
</dbReference>
<keyword evidence="3" id="KW-1133">Transmembrane helix</keyword>
<dbReference type="OrthoDB" id="3190515at2759"/>
<organism evidence="4 5">
    <name type="scientific">Cyclocybe aegerita</name>
    <name type="common">Black poplar mushroom</name>
    <name type="synonym">Agrocybe aegerita</name>
    <dbReference type="NCBI Taxonomy" id="1973307"/>
    <lineage>
        <taxon>Eukaryota</taxon>
        <taxon>Fungi</taxon>
        <taxon>Dikarya</taxon>
        <taxon>Basidiomycota</taxon>
        <taxon>Agaricomycotina</taxon>
        <taxon>Agaricomycetes</taxon>
        <taxon>Agaricomycetidae</taxon>
        <taxon>Agaricales</taxon>
        <taxon>Agaricineae</taxon>
        <taxon>Bolbitiaceae</taxon>
        <taxon>Cyclocybe</taxon>
    </lineage>
</organism>
<feature type="region of interest" description="Disordered" evidence="2">
    <location>
        <begin position="439"/>
        <end position="562"/>
    </location>
</feature>
<feature type="coiled-coil region" evidence="1">
    <location>
        <begin position="611"/>
        <end position="645"/>
    </location>
</feature>
<feature type="compositionally biased region" description="Low complexity" evidence="2">
    <location>
        <begin position="173"/>
        <end position="192"/>
    </location>
</feature>